<comment type="subcellular location">
    <subcellularLocation>
        <location evidence="1">Cell outer membrane</location>
    </subcellularLocation>
</comment>
<proteinExistence type="inferred from homology"/>
<dbReference type="InterPro" id="IPR051906">
    <property type="entry name" value="TolC-like"/>
</dbReference>
<dbReference type="Proteomes" id="UP000605148">
    <property type="component" value="Unassembled WGS sequence"/>
</dbReference>
<keyword evidence="7" id="KW-0998">Cell outer membrane</keyword>
<keyword evidence="4" id="KW-1134">Transmembrane beta strand</keyword>
<comment type="caution">
    <text evidence="9">The sequence shown here is derived from an EMBL/GenBank/DDBJ whole genome shotgun (WGS) entry which is preliminary data.</text>
</comment>
<dbReference type="GO" id="GO:1990281">
    <property type="term" value="C:efflux pump complex"/>
    <property type="evidence" value="ECO:0007669"/>
    <property type="project" value="TreeGrafter"/>
</dbReference>
<dbReference type="AlphaFoldDB" id="A0A916T6C3"/>
<name>A0A916T6C3_9HYPH</name>
<evidence type="ECO:0000313" key="9">
    <source>
        <dbReference type="EMBL" id="GGB33389.1"/>
    </source>
</evidence>
<evidence type="ECO:0000256" key="6">
    <source>
        <dbReference type="ARBA" id="ARBA00023136"/>
    </source>
</evidence>
<accession>A0A916T6C3</accession>
<reference evidence="9" key="2">
    <citation type="submission" date="2020-09" db="EMBL/GenBank/DDBJ databases">
        <authorList>
            <person name="Sun Q."/>
            <person name="Zhou Y."/>
        </authorList>
    </citation>
    <scope>NUCLEOTIDE SEQUENCE</scope>
    <source>
        <strain evidence="9">CGMCC 1.12426</strain>
    </source>
</reference>
<dbReference type="GO" id="GO:0015562">
    <property type="term" value="F:efflux transmembrane transporter activity"/>
    <property type="evidence" value="ECO:0007669"/>
    <property type="project" value="InterPro"/>
</dbReference>
<dbReference type="GO" id="GO:0009279">
    <property type="term" value="C:cell outer membrane"/>
    <property type="evidence" value="ECO:0007669"/>
    <property type="project" value="UniProtKB-SubCell"/>
</dbReference>
<evidence type="ECO:0000256" key="5">
    <source>
        <dbReference type="ARBA" id="ARBA00022692"/>
    </source>
</evidence>
<evidence type="ECO:0000256" key="3">
    <source>
        <dbReference type="ARBA" id="ARBA00022448"/>
    </source>
</evidence>
<protein>
    <submittedName>
        <fullName evidence="9">Channel protein TolC</fullName>
    </submittedName>
</protein>
<keyword evidence="8" id="KW-0175">Coiled coil</keyword>
<dbReference type="InterPro" id="IPR010130">
    <property type="entry name" value="T1SS_OMP_TolC"/>
</dbReference>
<dbReference type="Gene3D" id="1.20.1600.10">
    <property type="entry name" value="Outer membrane efflux proteins (OEP)"/>
    <property type="match status" value="1"/>
</dbReference>
<comment type="similarity">
    <text evidence="2">Belongs to the outer membrane factor (OMF) (TC 1.B.17) family.</text>
</comment>
<keyword evidence="3" id="KW-0813">Transport</keyword>
<evidence type="ECO:0000256" key="2">
    <source>
        <dbReference type="ARBA" id="ARBA00007613"/>
    </source>
</evidence>
<evidence type="ECO:0000256" key="1">
    <source>
        <dbReference type="ARBA" id="ARBA00004442"/>
    </source>
</evidence>
<keyword evidence="5" id="KW-0812">Transmembrane</keyword>
<dbReference type="PANTHER" id="PTHR30026">
    <property type="entry name" value="OUTER MEMBRANE PROTEIN TOLC"/>
    <property type="match status" value="1"/>
</dbReference>
<keyword evidence="10" id="KW-1185">Reference proteome</keyword>
<dbReference type="EMBL" id="BMFA01000001">
    <property type="protein sequence ID" value="GGB33389.1"/>
    <property type="molecule type" value="Genomic_DNA"/>
</dbReference>
<dbReference type="SUPFAM" id="SSF56954">
    <property type="entry name" value="Outer membrane efflux proteins (OEP)"/>
    <property type="match status" value="1"/>
</dbReference>
<dbReference type="Pfam" id="PF02321">
    <property type="entry name" value="OEP"/>
    <property type="match status" value="2"/>
</dbReference>
<evidence type="ECO:0000256" key="8">
    <source>
        <dbReference type="SAM" id="Coils"/>
    </source>
</evidence>
<evidence type="ECO:0000256" key="4">
    <source>
        <dbReference type="ARBA" id="ARBA00022452"/>
    </source>
</evidence>
<dbReference type="InterPro" id="IPR003423">
    <property type="entry name" value="OMP_efflux"/>
</dbReference>
<gene>
    <name evidence="9" type="primary">aggA</name>
    <name evidence="9" type="ORF">GCM10011316_01810</name>
</gene>
<dbReference type="GO" id="GO:0015288">
    <property type="term" value="F:porin activity"/>
    <property type="evidence" value="ECO:0007669"/>
    <property type="project" value="TreeGrafter"/>
</dbReference>
<dbReference type="RefSeq" id="WP_208998266.1">
    <property type="nucleotide sequence ID" value="NZ_BMFA01000001.1"/>
</dbReference>
<organism evidence="9 10">
    <name type="scientific">Roseibium aquae</name>
    <dbReference type="NCBI Taxonomy" id="1323746"/>
    <lineage>
        <taxon>Bacteria</taxon>
        <taxon>Pseudomonadati</taxon>
        <taxon>Pseudomonadota</taxon>
        <taxon>Alphaproteobacteria</taxon>
        <taxon>Hyphomicrobiales</taxon>
        <taxon>Stappiaceae</taxon>
        <taxon>Roseibium</taxon>
    </lineage>
</organism>
<keyword evidence="6" id="KW-0472">Membrane</keyword>
<evidence type="ECO:0000313" key="10">
    <source>
        <dbReference type="Proteomes" id="UP000605148"/>
    </source>
</evidence>
<reference evidence="9" key="1">
    <citation type="journal article" date="2014" name="Int. J. Syst. Evol. Microbiol.">
        <title>Complete genome sequence of Corynebacterium casei LMG S-19264T (=DSM 44701T), isolated from a smear-ripened cheese.</title>
        <authorList>
            <consortium name="US DOE Joint Genome Institute (JGI-PGF)"/>
            <person name="Walter F."/>
            <person name="Albersmeier A."/>
            <person name="Kalinowski J."/>
            <person name="Ruckert C."/>
        </authorList>
    </citation>
    <scope>NUCLEOTIDE SEQUENCE</scope>
    <source>
        <strain evidence="9">CGMCC 1.12426</strain>
    </source>
</reference>
<dbReference type="PANTHER" id="PTHR30026:SF22">
    <property type="entry name" value="OUTER MEMBRANE EFFLUX PROTEIN"/>
    <property type="match status" value="1"/>
</dbReference>
<feature type="coiled-coil region" evidence="8">
    <location>
        <begin position="334"/>
        <end position="362"/>
    </location>
</feature>
<evidence type="ECO:0000256" key="7">
    <source>
        <dbReference type="ARBA" id="ARBA00023237"/>
    </source>
</evidence>
<sequence length="470" mass="52256">MVTLAVSGHAHAETLEEAMAAAYALNPGLKAERERYQATNQGIWTARSQFLPTVQGSFTSQHNAFRNGRDGDSDRAFFHELGVTLSQPLFQGFSAVNRLNQAHEEAESGRHQLIGAEQTLLFNTADAYLRICRDRSILNRLKRYVGTVQEEVAAARARYKSGDATRTDVEQALARLAEAEGNRDQAQGDLAASVALYERLTGKEPGKIGWPGVPSSLRPNGMEDAISIAITNNPSIRAATNDARAARYAARASVGDMMPRVDLEGGWTNGYRGNLTDLDDEDFRLGVRVTAPIFTGGRNIASVRRAKYTAAQQEYELDDIQQVIRENVIRAVKQENASKRRAEAAQRAIEANRRAVKGLEVEFESGQRSLLDVLDGERELLRSQVDYERARYDARLAEFFLLANIGRLAPHNFSIIEELPAPVPRYIPEFNTWTLRLEPSEREIAMGEVVFAESQPPLETVHVDRLPPIQ</sequence>
<dbReference type="NCBIfam" id="TIGR01844">
    <property type="entry name" value="type_I_sec_TolC"/>
    <property type="match status" value="1"/>
</dbReference>